<evidence type="ECO:0000256" key="1">
    <source>
        <dbReference type="SAM" id="SignalP"/>
    </source>
</evidence>
<keyword evidence="3" id="KW-1185">Reference proteome</keyword>
<dbReference type="EMBL" id="JAQQXP010000001">
    <property type="protein sequence ID" value="MDC8829842.1"/>
    <property type="molecule type" value="Genomic_DNA"/>
</dbReference>
<comment type="caution">
    <text evidence="2">The sequence shown here is derived from an EMBL/GenBank/DDBJ whole genome shotgun (WGS) entry which is preliminary data.</text>
</comment>
<gene>
    <name evidence="2" type="ORF">OIK42_03595</name>
</gene>
<organism evidence="2 3">
    <name type="scientific">Alteromonas gilva</name>
    <dbReference type="NCBI Taxonomy" id="2987522"/>
    <lineage>
        <taxon>Bacteria</taxon>
        <taxon>Pseudomonadati</taxon>
        <taxon>Pseudomonadota</taxon>
        <taxon>Gammaproteobacteria</taxon>
        <taxon>Alteromonadales</taxon>
        <taxon>Alteromonadaceae</taxon>
        <taxon>Alteromonas/Salinimonas group</taxon>
        <taxon>Alteromonas</taxon>
    </lineage>
</organism>
<keyword evidence="1" id="KW-0732">Signal</keyword>
<evidence type="ECO:0008006" key="4">
    <source>
        <dbReference type="Google" id="ProtNLM"/>
    </source>
</evidence>
<protein>
    <recommendedName>
        <fullName evidence="4">Adhesin domain-containing protein</fullName>
    </recommendedName>
</protein>
<proteinExistence type="predicted"/>
<feature type="signal peptide" evidence="1">
    <location>
        <begin position="1"/>
        <end position="30"/>
    </location>
</feature>
<dbReference type="Proteomes" id="UP001218788">
    <property type="component" value="Unassembled WGS sequence"/>
</dbReference>
<evidence type="ECO:0000313" key="3">
    <source>
        <dbReference type="Proteomes" id="UP001218788"/>
    </source>
</evidence>
<reference evidence="2 3" key="1">
    <citation type="submission" date="2022-10" db="EMBL/GenBank/DDBJ databases">
        <title>Alteromonas sp. chi3 Genome sequencing.</title>
        <authorList>
            <person name="Park S."/>
        </authorList>
    </citation>
    <scope>NUCLEOTIDE SEQUENCE [LARGE SCALE GENOMIC DNA]</scope>
    <source>
        <strain evidence="3">chi3</strain>
    </source>
</reference>
<dbReference type="RefSeq" id="WP_273638416.1">
    <property type="nucleotide sequence ID" value="NZ_JAQQXP010000001.1"/>
</dbReference>
<accession>A0ABT5KYJ7</accession>
<evidence type="ECO:0000313" key="2">
    <source>
        <dbReference type="EMBL" id="MDC8829842.1"/>
    </source>
</evidence>
<sequence length="325" mass="34628">MQTNVMKYAPKRLAWGAAAMAILFSQITIAQQKIDQTLDTTSSPVVEMEHVQGKADIKTWDKNQVRITGTLGSLTEEFTFEKRGNTVVIDVEVKDNHYRWEDKEEAKDDLTVYVPAGSKLAYETLNSDVKVDGLQGGTSIEVVNGDIEGVNLAGRVNVESVNGNVELRNITGALTVESVNGDIDAEHNSDAALAIESVNGKITLQSNSSDVSIETVNGNTNVVLGTVNRLAMASVNGDANVSLALNSGADVGVETVGGSITLSFTNDVSARFDIEAHAGGKIVNKLNGTDVNKAKYGPGQWLEFTEGSGDARVRISTVNGRITVE</sequence>
<name>A0ABT5KYJ7_9ALTE</name>
<feature type="chain" id="PRO_5046782779" description="Adhesin domain-containing protein" evidence="1">
    <location>
        <begin position="31"/>
        <end position="325"/>
    </location>
</feature>